<feature type="transmembrane region" description="Helical" evidence="1">
    <location>
        <begin position="24"/>
        <end position="46"/>
    </location>
</feature>
<protein>
    <submittedName>
        <fullName evidence="2">ATP-grasp enzyme</fullName>
    </submittedName>
</protein>
<dbReference type="Gene3D" id="3.40.50.20">
    <property type="match status" value="1"/>
</dbReference>
<name>A0ABT4HKR0_MYCIR</name>
<evidence type="ECO:0000313" key="3">
    <source>
        <dbReference type="Proteomes" id="UP001084650"/>
    </source>
</evidence>
<dbReference type="Proteomes" id="UP001084650">
    <property type="component" value="Unassembled WGS sequence"/>
</dbReference>
<comment type="caution">
    <text evidence="2">The sequence shown here is derived from an EMBL/GenBank/DDBJ whole genome shotgun (WGS) entry which is preliminary data.</text>
</comment>
<accession>A0ABT4HKR0</accession>
<organism evidence="2 3">
    <name type="scientific">Mycolicibacterium iranicum</name>
    <name type="common">Mycobacterium iranicum</name>
    <dbReference type="NCBI Taxonomy" id="912594"/>
    <lineage>
        <taxon>Bacteria</taxon>
        <taxon>Bacillati</taxon>
        <taxon>Actinomycetota</taxon>
        <taxon>Actinomycetes</taxon>
        <taxon>Mycobacteriales</taxon>
        <taxon>Mycobacteriaceae</taxon>
        <taxon>Mycolicibacterium</taxon>
    </lineage>
</organism>
<dbReference type="EMBL" id="JAPQYE010000009">
    <property type="protein sequence ID" value="MCZ0730364.1"/>
    <property type="molecule type" value="Genomic_DNA"/>
</dbReference>
<evidence type="ECO:0000313" key="2">
    <source>
        <dbReference type="EMBL" id="MCZ0730364.1"/>
    </source>
</evidence>
<keyword evidence="1" id="KW-0472">Membrane</keyword>
<keyword evidence="1" id="KW-1133">Transmembrane helix</keyword>
<proteinExistence type="predicted"/>
<evidence type="ECO:0000256" key="1">
    <source>
        <dbReference type="SAM" id="Phobius"/>
    </source>
</evidence>
<dbReference type="SUPFAM" id="SSF56059">
    <property type="entry name" value="Glutathione synthetase ATP-binding domain-like"/>
    <property type="match status" value="1"/>
</dbReference>
<keyword evidence="3" id="KW-1185">Reference proteome</keyword>
<dbReference type="NCBIfam" id="NF005315">
    <property type="entry name" value="PRK06849.1"/>
    <property type="match status" value="1"/>
</dbReference>
<gene>
    <name evidence="2" type="ORF">OY187_20140</name>
</gene>
<dbReference type="RefSeq" id="WP_268786968.1">
    <property type="nucleotide sequence ID" value="NZ_JAPQYE010000009.1"/>
</dbReference>
<reference evidence="2" key="1">
    <citation type="submission" date="2022-12" db="EMBL/GenBank/DDBJ databases">
        <title>Whole genome sequence of Mycolicibacterium iranicum strain SBH312.</title>
        <authorList>
            <person name="Jani J."/>
            <person name="Arifin Mustapha Z."/>
            <person name="Ahmed K."/>
            <person name="Kai Ling C."/>
        </authorList>
    </citation>
    <scope>NUCLEOTIDE SEQUENCE</scope>
    <source>
        <strain evidence="2">SBH312</strain>
    </source>
</reference>
<keyword evidence="1" id="KW-0812">Transmembrane</keyword>
<sequence length="448" mass="49682">MTGVAHLPRAAVTAAGSANTGRTVLALAGLFATLPIDVAVVAAAIARGATAPRPRSAEGKVKTVLITGGKMTKALQLARSCHAAGHRVVLVESAKYRFTGHRFSRAVDAFHIVPEPTHSGYARALADIVHREGVDVFLPVSSPAASVHDADVGDLLRGFCDVVHADAEIVRMLDDKAQFSSLARSLGLTVPDSHRITDPAQIDDFEFPTGRSYILKRIAYNPVGRMDLTRLSADTPRRNAEFVRTLNISEDDPWILQEFVEGREYCTHSTVRDGAVQVYGCCESSAFQVNYAHIDHPEIRSWVERFVAALRLTGQVSFDFIEDVDGRVYAIECNPRTHSAITMFYDDPRVARAYLEDGHPTVVPQPDARATYWIYHELWRLLTEGRRWKRLRGIISGKDAIFDPKDPLPYLLVHHLQIPSLLVHNLRNRRGWSRIDFNIGKLVEPGGD</sequence>
<dbReference type="Gene3D" id="3.30.470.20">
    <property type="entry name" value="ATP-grasp fold, B domain"/>
    <property type="match status" value="1"/>
</dbReference>